<protein>
    <submittedName>
        <fullName evidence="2">DUF4157 domain-containing protein</fullName>
    </submittedName>
</protein>
<name>A0A7X6DQC6_9BACT</name>
<accession>A0A7X6DQC6</accession>
<comment type="caution">
    <text evidence="2">The sequence shown here is derived from an EMBL/GenBank/DDBJ whole genome shotgun (WGS) entry which is preliminary data.</text>
</comment>
<keyword evidence="3" id="KW-1185">Reference proteome</keyword>
<evidence type="ECO:0000259" key="1">
    <source>
        <dbReference type="Pfam" id="PF13699"/>
    </source>
</evidence>
<dbReference type="AlphaFoldDB" id="A0A7X6DQC6"/>
<sequence length="422" mass="45815">MRMPGGEVSRFSSACCERLQKKCAPCAGEARSCPKCAGPEKLSMKSATNPDHAAPSTAPPIVHEALRSPGFPLDSATRSFMEPRFGHDFGPVRVHTDADANESAQSINAVAYTVGRDIVFGSGRYTPQTAEGRRLLAHELTHVVQQNRISTRSASPMIQRQTREPMDAGVPFPEPRDAGVPGGVPMPPSVASEPAEARPPAPRICGPDVTEATRGALRAAEAHFNSLNLAGKRAQCRSLHDFISGLIAWDIVDLYCQNAAWIDVYTDRRACATPGDGRAEPCDEPADSCRHSVSMAGQCVLAGTLNYLLWGQMHRLCHQHAQTPENRNTYTTWNPHPPPLLHVQLGPQEFDRDQMAFYINLYKGWGLVEDPSAPVAMARAAFSSGADADPPVANRAHCTEACPFTNRGPFAWTWRPGHVQSP</sequence>
<gene>
    <name evidence="2" type="ORF">MNODULE_11340</name>
</gene>
<reference evidence="2 3" key="1">
    <citation type="journal article" date="2020" name="Nature">
        <title>Bacterial chemolithoautotrophy via manganese oxidation.</title>
        <authorList>
            <person name="Yu H."/>
            <person name="Leadbetter J.R."/>
        </authorList>
    </citation>
    <scope>NUCLEOTIDE SEQUENCE [LARGE SCALE GENOMIC DNA]</scope>
    <source>
        <strain evidence="2 3">Mn-1</strain>
    </source>
</reference>
<proteinExistence type="predicted"/>
<dbReference type="Pfam" id="PF13699">
    <property type="entry name" value="eCIS_core"/>
    <property type="match status" value="1"/>
</dbReference>
<dbReference type="InterPro" id="IPR025295">
    <property type="entry name" value="eCIS_core_dom"/>
</dbReference>
<organism evidence="2 3">
    <name type="scientific">Candidatus Manganitrophus noduliformans</name>
    <dbReference type="NCBI Taxonomy" id="2606439"/>
    <lineage>
        <taxon>Bacteria</taxon>
        <taxon>Pseudomonadati</taxon>
        <taxon>Nitrospirota</taxon>
        <taxon>Nitrospiria</taxon>
        <taxon>Candidatus Troglogloeales</taxon>
        <taxon>Candidatus Manganitrophaceae</taxon>
        <taxon>Candidatus Manganitrophus</taxon>
    </lineage>
</organism>
<evidence type="ECO:0000313" key="2">
    <source>
        <dbReference type="EMBL" id="NKE71332.1"/>
    </source>
</evidence>
<dbReference type="Proteomes" id="UP000534783">
    <property type="component" value="Unassembled WGS sequence"/>
</dbReference>
<evidence type="ECO:0000313" key="3">
    <source>
        <dbReference type="Proteomes" id="UP000534783"/>
    </source>
</evidence>
<dbReference type="EMBL" id="VTOW01000002">
    <property type="protein sequence ID" value="NKE71332.1"/>
    <property type="molecule type" value="Genomic_DNA"/>
</dbReference>
<feature type="domain" description="eCIS core" evidence="1">
    <location>
        <begin position="72"/>
        <end position="148"/>
    </location>
</feature>